<sequence>MRTLICGAGIAGLTLAWWLRRRGGEVVLVEKSPAPRPDGYMMDFFGSGYDVAERMGLLGALREVSADIGGLDFLDPAGRRGGGLAYTAFRRMLHGRVLSLMRGDLERVLRAACDAEIRYGTSVAGFTDRPDGVEVATTDGAARRFDLLVGADGIHSTIRAQLFGPEERFLRPLGFHTGSYLFEDRALADRLGRRFAMVAAPGRQAGLYPAGGGRLAASLIHADTGPLPADPRGRVLEAYAGMGELVDEVLPYCPVDPYYDHVAQVRLPGWHRGRVVLLGDACGAVSLMAGQGSSMAMGGAYVLAEELASGEGSGGAVGAAARYERRMAPFVADKQAIGRSTARWMVPARKWEIAVRNKVMGLSDLPGGPLLLGASMRSLARSVVSPST</sequence>
<keyword evidence="3" id="KW-1185">Reference proteome</keyword>
<dbReference type="SUPFAM" id="SSF51905">
    <property type="entry name" value="FAD/NAD(P)-binding domain"/>
    <property type="match status" value="1"/>
</dbReference>
<gene>
    <name evidence="2" type="ORF">SAMN05421505_1284</name>
</gene>
<name>A0A1G8GLT7_9ACTN</name>
<feature type="domain" description="FAD-binding" evidence="1">
    <location>
        <begin position="3"/>
        <end position="331"/>
    </location>
</feature>
<dbReference type="OrthoDB" id="3356051at2"/>
<evidence type="ECO:0000259" key="1">
    <source>
        <dbReference type="Pfam" id="PF01494"/>
    </source>
</evidence>
<proteinExistence type="predicted"/>
<evidence type="ECO:0000313" key="3">
    <source>
        <dbReference type="Proteomes" id="UP000198923"/>
    </source>
</evidence>
<organism evidence="2 3">
    <name type="scientific">Sinosporangium album</name>
    <dbReference type="NCBI Taxonomy" id="504805"/>
    <lineage>
        <taxon>Bacteria</taxon>
        <taxon>Bacillati</taxon>
        <taxon>Actinomycetota</taxon>
        <taxon>Actinomycetes</taxon>
        <taxon>Streptosporangiales</taxon>
        <taxon>Streptosporangiaceae</taxon>
        <taxon>Sinosporangium</taxon>
    </lineage>
</organism>
<dbReference type="Gene3D" id="3.30.9.10">
    <property type="entry name" value="D-Amino Acid Oxidase, subunit A, domain 2"/>
    <property type="match status" value="1"/>
</dbReference>
<evidence type="ECO:0000313" key="2">
    <source>
        <dbReference type="EMBL" id="SDH95281.1"/>
    </source>
</evidence>
<dbReference type="RefSeq" id="WP_093173458.1">
    <property type="nucleotide sequence ID" value="NZ_FNCN01000028.1"/>
</dbReference>
<dbReference type="STRING" id="504805.SAMN05421505_1284"/>
<protein>
    <submittedName>
        <fullName evidence="2">2-polyprenyl-6-methoxyphenol hydroxylase</fullName>
    </submittedName>
</protein>
<dbReference type="Gene3D" id="3.50.50.60">
    <property type="entry name" value="FAD/NAD(P)-binding domain"/>
    <property type="match status" value="1"/>
</dbReference>
<dbReference type="PRINTS" id="PR00420">
    <property type="entry name" value="RNGMNOXGNASE"/>
</dbReference>
<dbReference type="AlphaFoldDB" id="A0A1G8GLT7"/>
<dbReference type="PANTHER" id="PTHR46865:SF2">
    <property type="entry name" value="MONOOXYGENASE"/>
    <property type="match status" value="1"/>
</dbReference>
<dbReference type="Proteomes" id="UP000198923">
    <property type="component" value="Unassembled WGS sequence"/>
</dbReference>
<dbReference type="InterPro" id="IPR002938">
    <property type="entry name" value="FAD-bd"/>
</dbReference>
<dbReference type="InterPro" id="IPR036188">
    <property type="entry name" value="FAD/NAD-bd_sf"/>
</dbReference>
<dbReference type="Pfam" id="PF01494">
    <property type="entry name" value="FAD_binding_3"/>
    <property type="match status" value="1"/>
</dbReference>
<dbReference type="InterPro" id="IPR051704">
    <property type="entry name" value="FAD_aromatic-hydroxylase"/>
</dbReference>
<dbReference type="PANTHER" id="PTHR46865">
    <property type="entry name" value="OXIDOREDUCTASE-RELATED"/>
    <property type="match status" value="1"/>
</dbReference>
<dbReference type="GO" id="GO:0071949">
    <property type="term" value="F:FAD binding"/>
    <property type="evidence" value="ECO:0007669"/>
    <property type="project" value="InterPro"/>
</dbReference>
<accession>A0A1G8GLT7</accession>
<reference evidence="2 3" key="1">
    <citation type="submission" date="2016-10" db="EMBL/GenBank/DDBJ databases">
        <authorList>
            <person name="de Groot N.N."/>
        </authorList>
    </citation>
    <scope>NUCLEOTIDE SEQUENCE [LARGE SCALE GENOMIC DNA]</scope>
    <source>
        <strain evidence="2 3">CPCC 201354</strain>
    </source>
</reference>
<dbReference type="EMBL" id="FNCN01000028">
    <property type="protein sequence ID" value="SDH95281.1"/>
    <property type="molecule type" value="Genomic_DNA"/>
</dbReference>